<evidence type="ECO:0000256" key="5">
    <source>
        <dbReference type="ARBA" id="ARBA00022989"/>
    </source>
</evidence>
<evidence type="ECO:0000256" key="3">
    <source>
        <dbReference type="ARBA" id="ARBA00022741"/>
    </source>
</evidence>
<dbReference type="RefSeq" id="WP_151969954.1">
    <property type="nucleotide sequence ID" value="NZ_AP019860.1"/>
</dbReference>
<evidence type="ECO:0000259" key="9">
    <source>
        <dbReference type="PROSITE" id="PS50929"/>
    </source>
</evidence>
<dbReference type="GO" id="GO:0005886">
    <property type="term" value="C:plasma membrane"/>
    <property type="evidence" value="ECO:0007669"/>
    <property type="project" value="UniProtKB-SubCell"/>
</dbReference>
<dbReference type="SMART" id="SM00382">
    <property type="entry name" value="AAA"/>
    <property type="match status" value="1"/>
</dbReference>
<feature type="domain" description="ABC transmembrane type-1" evidence="9">
    <location>
        <begin position="37"/>
        <end position="347"/>
    </location>
</feature>
<protein>
    <submittedName>
        <fullName evidence="10">ABC transporter ATP-binding protein</fullName>
    </submittedName>
</protein>
<keyword evidence="2 7" id="KW-0812">Transmembrane</keyword>
<evidence type="ECO:0000256" key="7">
    <source>
        <dbReference type="SAM" id="Phobius"/>
    </source>
</evidence>
<dbReference type="PROSITE" id="PS50893">
    <property type="entry name" value="ABC_TRANSPORTER_2"/>
    <property type="match status" value="1"/>
</dbReference>
<keyword evidence="3" id="KW-0547">Nucleotide-binding</keyword>
<organism evidence="10 11">
    <name type="scientific">Uabimicrobium amorphum</name>
    <dbReference type="NCBI Taxonomy" id="2596890"/>
    <lineage>
        <taxon>Bacteria</taxon>
        <taxon>Pseudomonadati</taxon>
        <taxon>Planctomycetota</taxon>
        <taxon>Candidatus Uabimicrobiia</taxon>
        <taxon>Candidatus Uabimicrobiales</taxon>
        <taxon>Candidatus Uabimicrobiaceae</taxon>
        <taxon>Candidatus Uabimicrobium</taxon>
    </lineage>
</organism>
<dbReference type="SUPFAM" id="SSF52540">
    <property type="entry name" value="P-loop containing nucleoside triphosphate hydrolases"/>
    <property type="match status" value="1"/>
</dbReference>
<dbReference type="PROSITE" id="PS50929">
    <property type="entry name" value="ABC_TM1F"/>
    <property type="match status" value="1"/>
</dbReference>
<evidence type="ECO:0000256" key="6">
    <source>
        <dbReference type="ARBA" id="ARBA00023136"/>
    </source>
</evidence>
<evidence type="ECO:0000256" key="2">
    <source>
        <dbReference type="ARBA" id="ARBA00022692"/>
    </source>
</evidence>
<dbReference type="PANTHER" id="PTHR43394">
    <property type="entry name" value="ATP-DEPENDENT PERMEASE MDL1, MITOCHONDRIAL"/>
    <property type="match status" value="1"/>
</dbReference>
<feature type="transmembrane region" description="Helical" evidence="7">
    <location>
        <begin position="190"/>
        <end position="222"/>
    </location>
</feature>
<dbReference type="InterPro" id="IPR027417">
    <property type="entry name" value="P-loop_NTPase"/>
</dbReference>
<proteinExistence type="predicted"/>
<dbReference type="Pfam" id="PF00664">
    <property type="entry name" value="ABC_membrane"/>
    <property type="match status" value="1"/>
</dbReference>
<dbReference type="InterPro" id="IPR011527">
    <property type="entry name" value="ABC1_TM_dom"/>
</dbReference>
<dbReference type="InterPro" id="IPR039421">
    <property type="entry name" value="Type_1_exporter"/>
</dbReference>
<reference evidence="10 11" key="1">
    <citation type="submission" date="2019-08" db="EMBL/GenBank/DDBJ databases">
        <title>Complete genome sequence of Candidatus Uab amorphum.</title>
        <authorList>
            <person name="Shiratori T."/>
            <person name="Suzuki S."/>
            <person name="Kakizawa Y."/>
            <person name="Ishida K."/>
        </authorList>
    </citation>
    <scope>NUCLEOTIDE SEQUENCE [LARGE SCALE GENOMIC DNA]</scope>
    <source>
        <strain evidence="10 11">SRT547</strain>
    </source>
</reference>
<feature type="transmembrane region" description="Helical" evidence="7">
    <location>
        <begin position="100"/>
        <end position="118"/>
    </location>
</feature>
<evidence type="ECO:0000256" key="4">
    <source>
        <dbReference type="ARBA" id="ARBA00022840"/>
    </source>
</evidence>
<gene>
    <name evidence="10" type="ORF">UABAM_04245</name>
</gene>
<keyword evidence="6 7" id="KW-0472">Membrane</keyword>
<dbReference type="CDD" id="cd03228">
    <property type="entry name" value="ABCC_MRP_Like"/>
    <property type="match status" value="1"/>
</dbReference>
<dbReference type="SUPFAM" id="SSF90123">
    <property type="entry name" value="ABC transporter transmembrane region"/>
    <property type="match status" value="1"/>
</dbReference>
<evidence type="ECO:0000313" key="10">
    <source>
        <dbReference type="EMBL" id="BBM85866.1"/>
    </source>
</evidence>
<dbReference type="GO" id="GO:0005524">
    <property type="term" value="F:ATP binding"/>
    <property type="evidence" value="ECO:0007669"/>
    <property type="project" value="UniProtKB-KW"/>
</dbReference>
<feature type="transmembrane region" description="Helical" evidence="7">
    <location>
        <begin position="35"/>
        <end position="57"/>
    </location>
</feature>
<feature type="domain" description="ABC transporter" evidence="8">
    <location>
        <begin position="381"/>
        <end position="613"/>
    </location>
</feature>
<dbReference type="PANTHER" id="PTHR43394:SF1">
    <property type="entry name" value="ATP-BINDING CASSETTE SUB-FAMILY B MEMBER 10, MITOCHONDRIAL"/>
    <property type="match status" value="1"/>
</dbReference>
<evidence type="ECO:0000313" key="11">
    <source>
        <dbReference type="Proteomes" id="UP000326354"/>
    </source>
</evidence>
<dbReference type="OrthoDB" id="9762778at2"/>
<dbReference type="Gene3D" id="3.40.50.300">
    <property type="entry name" value="P-loop containing nucleotide triphosphate hydrolases"/>
    <property type="match status" value="1"/>
</dbReference>
<dbReference type="AlphaFoldDB" id="A0A5S9F4K1"/>
<dbReference type="EMBL" id="AP019860">
    <property type="protein sequence ID" value="BBM85866.1"/>
    <property type="molecule type" value="Genomic_DNA"/>
</dbReference>
<dbReference type="KEGG" id="uam:UABAM_04245"/>
<feature type="transmembrane region" description="Helical" evidence="7">
    <location>
        <begin position="294"/>
        <end position="312"/>
    </location>
</feature>
<accession>A0A5S9F4K1</accession>
<sequence length="617" mass="70807">MNAKEELPANTRKKTPNMLRTFLRLLVYVKPHKGLVIISVLLSILISMTHVASLAVFKPIGDCLFQGDKSIVTQISAWGELGEFVVAVFGEDFLNNRYNILYISMSFLTAMIVLKNIFRFSHDYVSNYIGNKTLIRVREDTFRKIIQAKMEFFAKSDSASTINVLHKQIRSLRGGLSLFFGKVQREPLKIIVSLVICFAVNWLLAVILFAVIPCFLGILYFLRRSFRKKLKENLRQDSNVLRVIQDAFHGIDSVKNHTVEEFFCRKLHEEEQLNFQKRMQFVTLRSATSPITEVLISIIGVFVLVLSARMVLERQMTSGDFFVFYAAVVVIVDPLRKLSKSYSEMLTCTTIAQKIFKLQDRAVENTEQQMNSLAFSFKDTIEFRDVGFAYDKNSLVLHNVSFCVKKGEKVGIFGCNGSGKSTLCKLLLKLYSPQQGKILMDGVCLQEYDTIDLRKNISVIGQKPYMFHLSIMDNLCLGNDYEKDRVMEILQETESLDFVLDSENELASLYHKQAKFSGGQEQRLFISRAMLKDCDLFIFDEFTAALDQKIEMHIQEYMQKNYPEKTMITISHRTSTLNYVDKLIVFENGQIECCGEKNKVLQESRVLKELLQSNVDS</sequence>
<dbReference type="InterPro" id="IPR003439">
    <property type="entry name" value="ABC_transporter-like_ATP-bd"/>
</dbReference>
<name>A0A5S9F4K1_UABAM</name>
<dbReference type="InterPro" id="IPR003593">
    <property type="entry name" value="AAA+_ATPase"/>
</dbReference>
<dbReference type="Proteomes" id="UP000326354">
    <property type="component" value="Chromosome"/>
</dbReference>
<keyword evidence="11" id="KW-1185">Reference proteome</keyword>
<dbReference type="Pfam" id="PF00005">
    <property type="entry name" value="ABC_tran"/>
    <property type="match status" value="1"/>
</dbReference>
<dbReference type="InterPro" id="IPR036640">
    <property type="entry name" value="ABC1_TM_sf"/>
</dbReference>
<keyword evidence="4 10" id="KW-0067">ATP-binding</keyword>
<dbReference type="Gene3D" id="1.20.1560.10">
    <property type="entry name" value="ABC transporter type 1, transmembrane domain"/>
    <property type="match status" value="1"/>
</dbReference>
<keyword evidence="5 7" id="KW-1133">Transmembrane helix</keyword>
<evidence type="ECO:0000259" key="8">
    <source>
        <dbReference type="PROSITE" id="PS50893"/>
    </source>
</evidence>
<dbReference type="GO" id="GO:0015421">
    <property type="term" value="F:ABC-type oligopeptide transporter activity"/>
    <property type="evidence" value="ECO:0007669"/>
    <property type="project" value="TreeGrafter"/>
</dbReference>
<dbReference type="GO" id="GO:0016887">
    <property type="term" value="F:ATP hydrolysis activity"/>
    <property type="evidence" value="ECO:0007669"/>
    <property type="project" value="InterPro"/>
</dbReference>
<comment type="subcellular location">
    <subcellularLocation>
        <location evidence="1">Cell membrane</location>
        <topology evidence="1">Multi-pass membrane protein</topology>
    </subcellularLocation>
</comment>
<evidence type="ECO:0000256" key="1">
    <source>
        <dbReference type="ARBA" id="ARBA00004651"/>
    </source>
</evidence>